<reference evidence="3 4" key="2">
    <citation type="submission" date="2018-09" db="EMBL/GenBank/DDBJ databases">
        <title>Genome of Sphaerochaeta halotolerans strain 4-11.</title>
        <authorList>
            <person name="Nazina T.N."/>
            <person name="Sokolova D.S."/>
        </authorList>
    </citation>
    <scope>NUCLEOTIDE SEQUENCE [LARGE SCALE GENOMIC DNA]</scope>
    <source>
        <strain evidence="3 4">4-11</strain>
    </source>
</reference>
<keyword evidence="2" id="KW-0812">Transmembrane</keyword>
<dbReference type="InterPro" id="IPR023353">
    <property type="entry name" value="LemA-like_dom_sf"/>
</dbReference>
<accession>A0A372MHA4</accession>
<comment type="caution">
    <text evidence="3">The sequence shown here is derived from an EMBL/GenBank/DDBJ whole genome shotgun (WGS) entry which is preliminary data.</text>
</comment>
<sequence length="205" mass="23345">MKGSSPIQNISMVPYMRAREPGLSAKKPYFKDRRSAVISIAVVAFLLILAVLGIDNNNVRRLSGYQKQASLSRATVESQISERFRYAATLASLLEERDSLQRVLSAFENADTVERQSELYRELEKELAVLQKELYADPAYNLYSPYFEKMYEIERQLIESIADYNLQADFFNRQIKAFPANLVAKRLALVELSSYAVSSALKSRP</sequence>
<evidence type="ECO:0000256" key="1">
    <source>
        <dbReference type="SAM" id="Coils"/>
    </source>
</evidence>
<keyword evidence="4" id="KW-1185">Reference proteome</keyword>
<feature type="coiled-coil region" evidence="1">
    <location>
        <begin position="90"/>
        <end position="133"/>
    </location>
</feature>
<dbReference type="EMBL" id="QUWK01000005">
    <property type="protein sequence ID" value="RFU95159.1"/>
    <property type="molecule type" value="Genomic_DNA"/>
</dbReference>
<feature type="transmembrane region" description="Helical" evidence="2">
    <location>
        <begin position="36"/>
        <end position="54"/>
    </location>
</feature>
<proteinExistence type="predicted"/>
<keyword evidence="1" id="KW-0175">Coiled coil</keyword>
<evidence type="ECO:0000313" key="3">
    <source>
        <dbReference type="EMBL" id="RFU95159.1"/>
    </source>
</evidence>
<evidence type="ECO:0008006" key="5">
    <source>
        <dbReference type="Google" id="ProtNLM"/>
    </source>
</evidence>
<dbReference type="Proteomes" id="UP000264002">
    <property type="component" value="Unassembled WGS sequence"/>
</dbReference>
<gene>
    <name evidence="3" type="ORF">DYP60_05910</name>
</gene>
<evidence type="ECO:0000313" key="4">
    <source>
        <dbReference type="Proteomes" id="UP000264002"/>
    </source>
</evidence>
<dbReference type="AlphaFoldDB" id="A0A372MHA4"/>
<reference evidence="4" key="1">
    <citation type="submission" date="2018-08" db="EMBL/GenBank/DDBJ databases">
        <authorList>
            <person name="Grouzdev D.S."/>
            <person name="Krutkina M.S."/>
        </authorList>
    </citation>
    <scope>NUCLEOTIDE SEQUENCE [LARGE SCALE GENOMIC DNA]</scope>
    <source>
        <strain evidence="4">4-11</strain>
    </source>
</reference>
<organism evidence="3 4">
    <name type="scientific">Sphaerochaeta halotolerans</name>
    <dbReference type="NCBI Taxonomy" id="2293840"/>
    <lineage>
        <taxon>Bacteria</taxon>
        <taxon>Pseudomonadati</taxon>
        <taxon>Spirochaetota</taxon>
        <taxon>Spirochaetia</taxon>
        <taxon>Spirochaetales</taxon>
        <taxon>Sphaerochaetaceae</taxon>
        <taxon>Sphaerochaeta</taxon>
    </lineage>
</organism>
<dbReference type="SUPFAM" id="SSF140478">
    <property type="entry name" value="LemA-like"/>
    <property type="match status" value="1"/>
</dbReference>
<keyword evidence="2" id="KW-1133">Transmembrane helix</keyword>
<keyword evidence="2" id="KW-0472">Membrane</keyword>
<evidence type="ECO:0000256" key="2">
    <source>
        <dbReference type="SAM" id="Phobius"/>
    </source>
</evidence>
<protein>
    <recommendedName>
        <fullName evidence="5">LemA family protein</fullName>
    </recommendedName>
</protein>
<dbReference type="Gene3D" id="1.20.1440.20">
    <property type="entry name" value="LemA-like domain"/>
    <property type="match status" value="1"/>
</dbReference>
<name>A0A372MHA4_9SPIR</name>